<dbReference type="InterPro" id="IPR027417">
    <property type="entry name" value="P-loop_NTPase"/>
</dbReference>
<dbReference type="EMBL" id="OZ022407">
    <property type="protein sequence ID" value="CAK9438444.1"/>
    <property type="molecule type" value="Genomic_DNA"/>
</dbReference>
<dbReference type="PROSITE" id="PS51421">
    <property type="entry name" value="RAS"/>
    <property type="match status" value="1"/>
</dbReference>
<evidence type="ECO:0000313" key="2">
    <source>
        <dbReference type="EMBL" id="CAK9438444.1"/>
    </source>
</evidence>
<dbReference type="Pfam" id="PF00071">
    <property type="entry name" value="Ras"/>
    <property type="match status" value="1"/>
</dbReference>
<dbReference type="PROSITE" id="PS51419">
    <property type="entry name" value="RAB"/>
    <property type="match status" value="1"/>
</dbReference>
<dbReference type="Proteomes" id="UP001497383">
    <property type="component" value="Chromosome 3"/>
</dbReference>
<dbReference type="NCBIfam" id="TIGR00231">
    <property type="entry name" value="small_GTP"/>
    <property type="match status" value="1"/>
</dbReference>
<dbReference type="Gene3D" id="3.40.50.300">
    <property type="entry name" value="P-loop containing nucleotide triphosphate hydrolases"/>
    <property type="match status" value="1"/>
</dbReference>
<dbReference type="SUPFAM" id="SSF52540">
    <property type="entry name" value="P-loop containing nucleoside triphosphate hydrolases"/>
    <property type="match status" value="1"/>
</dbReference>
<sequence>MPNTRESQPPPDYKIVVLGESAVGKTSLVHRFTSDSFEAHTTNTIGAAYITKIYSSRQRPEHHFKLEIWDTAGQERYRSLTPMYYRNAKTALVCFDLANFASTFTTAKYWIQQLELNNSSTSDKVDIRLIGTKADLVKDESVMQSVSRQVQELVESEESVVSFHETSSKSNVGIVELFDDIVDGISDSFIESYYNQLNSPRENVGLMLGSRNNASSCC</sequence>
<dbReference type="PRINTS" id="PR00449">
    <property type="entry name" value="RASTRNSFRMNG"/>
</dbReference>
<dbReference type="SMART" id="SM00175">
    <property type="entry name" value="RAB"/>
    <property type="match status" value="1"/>
</dbReference>
<dbReference type="SMART" id="SM00174">
    <property type="entry name" value="RHO"/>
    <property type="match status" value="1"/>
</dbReference>
<dbReference type="InterPro" id="IPR005225">
    <property type="entry name" value="Small_GTP-bd"/>
</dbReference>
<accession>A0ABP0ZJW5</accession>
<dbReference type="PROSITE" id="PS51420">
    <property type="entry name" value="RHO"/>
    <property type="match status" value="1"/>
</dbReference>
<organism evidence="2 3">
    <name type="scientific">Lodderomyces beijingensis</name>
    <dbReference type="NCBI Taxonomy" id="1775926"/>
    <lineage>
        <taxon>Eukaryota</taxon>
        <taxon>Fungi</taxon>
        <taxon>Dikarya</taxon>
        <taxon>Ascomycota</taxon>
        <taxon>Saccharomycotina</taxon>
        <taxon>Pichiomycetes</taxon>
        <taxon>Debaryomycetaceae</taxon>
        <taxon>Candida/Lodderomyces clade</taxon>
        <taxon>Lodderomyces</taxon>
    </lineage>
</organism>
<evidence type="ECO:0000256" key="1">
    <source>
        <dbReference type="ARBA" id="ARBA00022741"/>
    </source>
</evidence>
<dbReference type="PANTHER" id="PTHR47978">
    <property type="match status" value="1"/>
</dbReference>
<dbReference type="InterPro" id="IPR001806">
    <property type="entry name" value="Small_GTPase"/>
</dbReference>
<name>A0ABP0ZJW5_9ASCO</name>
<gene>
    <name evidence="2" type="ORF">LODBEIA_P26680</name>
</gene>
<keyword evidence="1" id="KW-0547">Nucleotide-binding</keyword>
<dbReference type="SMART" id="SM00173">
    <property type="entry name" value="RAS"/>
    <property type="match status" value="1"/>
</dbReference>
<dbReference type="RefSeq" id="XP_066829606.1">
    <property type="nucleotide sequence ID" value="XM_066972692.1"/>
</dbReference>
<proteinExistence type="predicted"/>
<keyword evidence="3" id="KW-1185">Reference proteome</keyword>
<protein>
    <submittedName>
        <fullName evidence="2">Uncharacterized protein</fullName>
    </submittedName>
</protein>
<reference evidence="2 3" key="1">
    <citation type="submission" date="2024-03" db="EMBL/GenBank/DDBJ databases">
        <authorList>
            <person name="Brejova B."/>
        </authorList>
    </citation>
    <scope>NUCLEOTIDE SEQUENCE [LARGE SCALE GENOMIC DNA]</scope>
    <source>
        <strain evidence="2 3">CBS 14171</strain>
    </source>
</reference>
<dbReference type="GeneID" id="92207864"/>
<evidence type="ECO:0000313" key="3">
    <source>
        <dbReference type="Proteomes" id="UP001497383"/>
    </source>
</evidence>